<dbReference type="GO" id="GO:0004180">
    <property type="term" value="F:carboxypeptidase activity"/>
    <property type="evidence" value="ECO:0007669"/>
    <property type="project" value="UniProtKB-KW"/>
</dbReference>
<organism evidence="1 2">
    <name type="scientific">Nostoc flagelliforme CCNUN1</name>
    <dbReference type="NCBI Taxonomy" id="2038116"/>
    <lineage>
        <taxon>Bacteria</taxon>
        <taxon>Bacillati</taxon>
        <taxon>Cyanobacteriota</taxon>
        <taxon>Cyanophyceae</taxon>
        <taxon>Nostocales</taxon>
        <taxon>Nostocaceae</taxon>
        <taxon>Nostoc</taxon>
    </lineage>
</organism>
<dbReference type="AlphaFoldDB" id="A0A2K8SU79"/>
<keyword evidence="1" id="KW-0121">Carboxypeptidase</keyword>
<keyword evidence="1" id="KW-0645">Protease</keyword>
<proteinExistence type="predicted"/>
<evidence type="ECO:0000313" key="1">
    <source>
        <dbReference type="EMBL" id="AUB39001.1"/>
    </source>
</evidence>
<reference evidence="1 2" key="1">
    <citation type="submission" date="2017-11" db="EMBL/GenBank/DDBJ databases">
        <title>Complete genome of a free-living desiccation-tolerant cyanobacterium and its photosynthetic adaptation to extreme terrestrial habitat.</title>
        <authorList>
            <person name="Shang J."/>
        </authorList>
    </citation>
    <scope>NUCLEOTIDE SEQUENCE [LARGE SCALE GENOMIC DNA]</scope>
    <source>
        <strain evidence="1 2">CCNUN1</strain>
    </source>
</reference>
<dbReference type="Proteomes" id="UP000232003">
    <property type="component" value="Chromosome"/>
</dbReference>
<accession>A0A2K8SU79</accession>
<gene>
    <name evidence="1" type="ORF">COO91_04983</name>
</gene>
<sequence length="60" mass="6720">MDNSGDRRSKNKFGKLVKLDTSILLGSIHFWKKHNFGTPKTLLYSSSKKVDPPKVDAPSC</sequence>
<keyword evidence="1" id="KW-0378">Hydrolase</keyword>
<dbReference type="EMBL" id="CP024785">
    <property type="protein sequence ID" value="AUB39001.1"/>
    <property type="molecule type" value="Genomic_DNA"/>
</dbReference>
<evidence type="ECO:0000313" key="2">
    <source>
        <dbReference type="Proteomes" id="UP000232003"/>
    </source>
</evidence>
<dbReference type="KEGG" id="nfl:COO91_04983"/>
<protein>
    <submittedName>
        <fullName evidence="1">Carboxypeptidase C</fullName>
    </submittedName>
</protein>
<name>A0A2K8SU79_9NOSO</name>
<keyword evidence="2" id="KW-1185">Reference proteome</keyword>